<dbReference type="AlphaFoldDB" id="A0A4X2L6G3"/>
<dbReference type="InterPro" id="IPR000571">
    <property type="entry name" value="Znf_CCCH"/>
</dbReference>
<keyword evidence="2" id="KW-0677">Repeat</keyword>
<evidence type="ECO:0000259" key="8">
    <source>
        <dbReference type="PROSITE" id="PS50103"/>
    </source>
</evidence>
<dbReference type="GO" id="GO:0005634">
    <property type="term" value="C:nucleus"/>
    <property type="evidence" value="ECO:0007669"/>
    <property type="project" value="TreeGrafter"/>
</dbReference>
<organism evidence="9 10">
    <name type="scientific">Vombatus ursinus</name>
    <name type="common">Common wombat</name>
    <dbReference type="NCBI Taxonomy" id="29139"/>
    <lineage>
        <taxon>Eukaryota</taxon>
        <taxon>Metazoa</taxon>
        <taxon>Chordata</taxon>
        <taxon>Craniata</taxon>
        <taxon>Vertebrata</taxon>
        <taxon>Euteleostomi</taxon>
        <taxon>Mammalia</taxon>
        <taxon>Metatheria</taxon>
        <taxon>Diprotodontia</taxon>
        <taxon>Vombatidae</taxon>
        <taxon>Vombatus</taxon>
    </lineage>
</organism>
<feature type="compositionally biased region" description="Low complexity" evidence="6">
    <location>
        <begin position="167"/>
        <end position="181"/>
    </location>
</feature>
<dbReference type="GO" id="GO:0008270">
    <property type="term" value="F:zinc ion binding"/>
    <property type="evidence" value="ECO:0007669"/>
    <property type="project" value="UniProtKB-KW"/>
</dbReference>
<protein>
    <recommendedName>
        <fullName evidence="8">C3H1-type domain-containing protein</fullName>
    </recommendedName>
</protein>
<dbReference type="PROSITE" id="PS50103">
    <property type="entry name" value="ZF_C3H1"/>
    <property type="match status" value="2"/>
</dbReference>
<evidence type="ECO:0000313" key="10">
    <source>
        <dbReference type="Proteomes" id="UP000314987"/>
    </source>
</evidence>
<dbReference type="GO" id="GO:0003723">
    <property type="term" value="F:RNA binding"/>
    <property type="evidence" value="ECO:0007669"/>
    <property type="project" value="InterPro"/>
</dbReference>
<accession>A0A4X2L6G3</accession>
<dbReference type="PANTHER" id="PTHR13119:SF12">
    <property type="entry name" value="PROTEIN SUPPRESSOR OF SABLE"/>
    <property type="match status" value="1"/>
</dbReference>
<reference evidence="10" key="1">
    <citation type="submission" date="2018-12" db="EMBL/GenBank/DDBJ databases">
        <authorList>
            <person name="Yazar S."/>
        </authorList>
    </citation>
    <scope>NUCLEOTIDE SEQUENCE [LARGE SCALE GENOMIC DNA]</scope>
</reference>
<feature type="transmembrane region" description="Helical" evidence="7">
    <location>
        <begin position="409"/>
        <end position="430"/>
    </location>
</feature>
<dbReference type="Pfam" id="PF18044">
    <property type="entry name" value="zf-CCCH_4"/>
    <property type="match status" value="1"/>
</dbReference>
<evidence type="ECO:0000256" key="6">
    <source>
        <dbReference type="SAM" id="MobiDB-lite"/>
    </source>
</evidence>
<feature type="zinc finger region" description="C3H1-type" evidence="5">
    <location>
        <begin position="311"/>
        <end position="338"/>
    </location>
</feature>
<dbReference type="InterPro" id="IPR045124">
    <property type="entry name" value="Su(sable)-like"/>
</dbReference>
<proteinExistence type="predicted"/>
<reference evidence="9" key="2">
    <citation type="submission" date="2025-08" db="UniProtKB">
        <authorList>
            <consortium name="Ensembl"/>
        </authorList>
    </citation>
    <scope>IDENTIFICATION</scope>
</reference>
<dbReference type="SUPFAM" id="SSF90229">
    <property type="entry name" value="CCCH zinc finger"/>
    <property type="match status" value="2"/>
</dbReference>
<dbReference type="GeneTree" id="ENSGT00940000157396"/>
<feature type="region of interest" description="Disordered" evidence="6">
    <location>
        <begin position="149"/>
        <end position="298"/>
    </location>
</feature>
<dbReference type="OMA" id="EDVICKP"/>
<sequence>MSSTLFPTGLVPFEDLFSKPPNPMLGPSLTQGPLVSGQEGCRKLTCPQLGPGLALNAPPTGPSPSPTGSGDLAREPSSPCQASDPPLLELSPGSSSLEDVICKPPSPDGPGATETLSPCSSPRWDFGDLFCKPPNPMLSSSMALSGLGTVACEPPALPSPRPDSGPRPRAASPGGAACSPAQGKARPKKCSGQGGSLRPDSKRRGKKARASVAKGRQPQEEDFAQLLEQYRREREAPEVAPVPPPVEGGAKRGAKRSAGAGSASRAKKRKRAGPAKGPAKAPAPRRPAGPPAAPERAPVSEEFVQKNTVALGSQRVCKYFLAGRCVRGEQCRLDHGADGLKFQQLCKFYVQGYCTRGDHCRFLHNEFPYHHWLHRTFPFGGLHMGLLSWADQQRSAGMLRREEASRAEVVGLVDVTVLGPSLLFFIFYFLKHISTLVML</sequence>
<feature type="region of interest" description="Disordered" evidence="6">
    <location>
        <begin position="1"/>
        <end position="121"/>
    </location>
</feature>
<keyword evidence="4 5" id="KW-0862">Zinc</keyword>
<dbReference type="InterPro" id="IPR041367">
    <property type="entry name" value="Znf-CCCH_4"/>
</dbReference>
<name>A0A4X2L6G3_VOMUR</name>
<evidence type="ECO:0000256" key="3">
    <source>
        <dbReference type="ARBA" id="ARBA00022771"/>
    </source>
</evidence>
<evidence type="ECO:0000256" key="5">
    <source>
        <dbReference type="PROSITE-ProRule" id="PRU00723"/>
    </source>
</evidence>
<feature type="compositionally biased region" description="Low complexity" evidence="6">
    <location>
        <begin position="83"/>
        <end position="99"/>
    </location>
</feature>
<feature type="zinc finger region" description="C3H1-type" evidence="5">
    <location>
        <begin position="340"/>
        <end position="367"/>
    </location>
</feature>
<dbReference type="SMART" id="SM00356">
    <property type="entry name" value="ZnF_C3H1"/>
    <property type="match status" value="2"/>
</dbReference>
<feature type="compositionally biased region" description="Pro residues" evidence="6">
    <location>
        <begin position="284"/>
        <end position="293"/>
    </location>
</feature>
<evidence type="ECO:0000256" key="1">
    <source>
        <dbReference type="ARBA" id="ARBA00022723"/>
    </source>
</evidence>
<feature type="domain" description="C3H1-type" evidence="8">
    <location>
        <begin position="311"/>
        <end position="338"/>
    </location>
</feature>
<dbReference type="Gene3D" id="4.10.1000.10">
    <property type="entry name" value="Zinc finger, CCCH-type"/>
    <property type="match status" value="1"/>
</dbReference>
<keyword evidence="7" id="KW-0472">Membrane</keyword>
<reference evidence="9" key="3">
    <citation type="submission" date="2025-09" db="UniProtKB">
        <authorList>
            <consortium name="Ensembl"/>
        </authorList>
    </citation>
    <scope>IDENTIFICATION</scope>
</reference>
<dbReference type="Ensembl" id="ENSVURT00010018948.1">
    <property type="protein sequence ID" value="ENSVURP00010016667.1"/>
    <property type="gene ID" value="ENSVURG00010012775.1"/>
</dbReference>
<feature type="domain" description="C3H1-type" evidence="8">
    <location>
        <begin position="340"/>
        <end position="367"/>
    </location>
</feature>
<dbReference type="Proteomes" id="UP000314987">
    <property type="component" value="Unassembled WGS sequence"/>
</dbReference>
<evidence type="ECO:0000256" key="4">
    <source>
        <dbReference type="ARBA" id="ARBA00022833"/>
    </source>
</evidence>
<keyword evidence="7" id="KW-0812">Transmembrane</keyword>
<evidence type="ECO:0000256" key="2">
    <source>
        <dbReference type="ARBA" id="ARBA00022737"/>
    </source>
</evidence>
<dbReference type="STRING" id="29139.ENSVURP00010016667"/>
<keyword evidence="10" id="KW-1185">Reference proteome</keyword>
<feature type="compositionally biased region" description="Pro residues" evidence="6">
    <location>
        <begin position="155"/>
        <end position="165"/>
    </location>
</feature>
<dbReference type="PANTHER" id="PTHR13119">
    <property type="entry name" value="ZINC FINGER CCCH DOMAIN-CONTAINING PROTEI"/>
    <property type="match status" value="1"/>
</dbReference>
<evidence type="ECO:0000256" key="7">
    <source>
        <dbReference type="SAM" id="Phobius"/>
    </source>
</evidence>
<keyword evidence="3 5" id="KW-0863">Zinc-finger</keyword>
<dbReference type="GO" id="GO:0045892">
    <property type="term" value="P:negative regulation of DNA-templated transcription"/>
    <property type="evidence" value="ECO:0007669"/>
    <property type="project" value="InterPro"/>
</dbReference>
<keyword evidence="7" id="KW-1133">Transmembrane helix</keyword>
<gene>
    <name evidence="9" type="primary">ZC3H8</name>
</gene>
<dbReference type="InterPro" id="IPR036855">
    <property type="entry name" value="Znf_CCCH_sf"/>
</dbReference>
<evidence type="ECO:0000313" key="9">
    <source>
        <dbReference type="Ensembl" id="ENSVURP00010016667.1"/>
    </source>
</evidence>
<keyword evidence="1 5" id="KW-0479">Metal-binding</keyword>